<evidence type="ECO:0000313" key="3">
    <source>
        <dbReference type="Proteomes" id="UP000023152"/>
    </source>
</evidence>
<sequence>MGNQNKTFFQSLKELPIPLFQSQCVVHKHELLICERACYSYHTIKNEYKFICEYPSDVKLSGHCVVKLVDKDSNKHRNQITLLSFGGSEYTKRHTLIMKYVSVWSNMSSNSNNHNQWVPFTDNHNHPIIIGRNNSDYRGGRAVLVEATIICYLSLIEIIILMCLI</sequence>
<keyword evidence="1" id="KW-0812">Transmembrane</keyword>
<dbReference type="AlphaFoldDB" id="X6NWM3"/>
<keyword evidence="3" id="KW-1185">Reference proteome</keyword>
<reference evidence="2 3" key="1">
    <citation type="journal article" date="2013" name="Curr. Biol.">
        <title>The Genome of the Foraminiferan Reticulomyxa filosa.</title>
        <authorList>
            <person name="Glockner G."/>
            <person name="Hulsmann N."/>
            <person name="Schleicher M."/>
            <person name="Noegel A.A."/>
            <person name="Eichinger L."/>
            <person name="Gallinger C."/>
            <person name="Pawlowski J."/>
            <person name="Sierra R."/>
            <person name="Euteneuer U."/>
            <person name="Pillet L."/>
            <person name="Moustafa A."/>
            <person name="Platzer M."/>
            <person name="Groth M."/>
            <person name="Szafranski K."/>
            <person name="Schliwa M."/>
        </authorList>
    </citation>
    <scope>NUCLEOTIDE SEQUENCE [LARGE SCALE GENOMIC DNA]</scope>
</reference>
<accession>X6NWM3</accession>
<comment type="caution">
    <text evidence="2">The sequence shown here is derived from an EMBL/GenBank/DDBJ whole genome shotgun (WGS) entry which is preliminary data.</text>
</comment>
<keyword evidence="1" id="KW-0472">Membrane</keyword>
<evidence type="ECO:0000256" key="1">
    <source>
        <dbReference type="SAM" id="Phobius"/>
    </source>
</evidence>
<gene>
    <name evidence="2" type="ORF">RFI_07432</name>
</gene>
<evidence type="ECO:0000313" key="2">
    <source>
        <dbReference type="EMBL" id="ETO29687.1"/>
    </source>
</evidence>
<dbReference type="EMBL" id="ASPP01005898">
    <property type="protein sequence ID" value="ETO29687.1"/>
    <property type="molecule type" value="Genomic_DNA"/>
</dbReference>
<organism evidence="2 3">
    <name type="scientific">Reticulomyxa filosa</name>
    <dbReference type="NCBI Taxonomy" id="46433"/>
    <lineage>
        <taxon>Eukaryota</taxon>
        <taxon>Sar</taxon>
        <taxon>Rhizaria</taxon>
        <taxon>Retaria</taxon>
        <taxon>Foraminifera</taxon>
        <taxon>Monothalamids</taxon>
        <taxon>Reticulomyxidae</taxon>
        <taxon>Reticulomyxa</taxon>
    </lineage>
</organism>
<name>X6NWM3_RETFI</name>
<feature type="transmembrane region" description="Helical" evidence="1">
    <location>
        <begin position="142"/>
        <end position="162"/>
    </location>
</feature>
<proteinExistence type="predicted"/>
<dbReference type="Proteomes" id="UP000023152">
    <property type="component" value="Unassembled WGS sequence"/>
</dbReference>
<keyword evidence="1" id="KW-1133">Transmembrane helix</keyword>
<protein>
    <submittedName>
        <fullName evidence="2">Uncharacterized protein</fullName>
    </submittedName>
</protein>